<dbReference type="Proteomes" id="UP000054858">
    <property type="component" value="Unassembled WGS sequence"/>
</dbReference>
<gene>
    <name evidence="1" type="ORF">Loak_0286</name>
</gene>
<name>A0A0W0XHH6_9GAMM</name>
<reference evidence="1 2" key="1">
    <citation type="submission" date="2015-11" db="EMBL/GenBank/DDBJ databases">
        <title>Genomic analysis of 38 Legionella species identifies large and diverse effector repertoires.</title>
        <authorList>
            <person name="Burstein D."/>
            <person name="Amaro F."/>
            <person name="Zusman T."/>
            <person name="Lifshitz Z."/>
            <person name="Cohen O."/>
            <person name="Gilbert J.A."/>
            <person name="Pupko T."/>
            <person name="Shuman H.A."/>
            <person name="Segal G."/>
        </authorList>
    </citation>
    <scope>NUCLEOTIDE SEQUENCE [LARGE SCALE GENOMIC DNA]</scope>
    <source>
        <strain evidence="1 2">Oak Ridge-10</strain>
    </source>
</reference>
<protein>
    <submittedName>
        <fullName evidence="1">Uncharacterized protein</fullName>
    </submittedName>
</protein>
<dbReference type="AlphaFoldDB" id="A0A0W0XHH6"/>
<accession>A0A0W0XHH6</accession>
<dbReference type="EMBL" id="LNYP01000005">
    <property type="protein sequence ID" value="KTD44026.1"/>
    <property type="molecule type" value="Genomic_DNA"/>
</dbReference>
<comment type="caution">
    <text evidence="1">The sequence shown here is derived from an EMBL/GenBank/DDBJ whole genome shotgun (WGS) entry which is preliminary data.</text>
</comment>
<proteinExistence type="predicted"/>
<organism evidence="1 2">
    <name type="scientific">Legionella oakridgensis</name>
    <dbReference type="NCBI Taxonomy" id="29423"/>
    <lineage>
        <taxon>Bacteria</taxon>
        <taxon>Pseudomonadati</taxon>
        <taxon>Pseudomonadota</taxon>
        <taxon>Gammaproteobacteria</taxon>
        <taxon>Legionellales</taxon>
        <taxon>Legionellaceae</taxon>
        <taxon>Legionella</taxon>
    </lineage>
</organism>
<dbReference type="RefSeq" id="WP_025385190.1">
    <property type="nucleotide sequence ID" value="NZ_KV441805.1"/>
</dbReference>
<dbReference type="PATRIC" id="fig|29423.5.peg.295"/>
<sequence>MGKEIYKILHPKTAGLTGKRKPIALVIHSPNDDEAGTSVDFTSAIDFVTDIGYGKMNTARKFSFPITEDGLADDEQLQASIRTGGKPPESLTLWLESHGAPGWLFAGPREARAEFLATLNFARFVRQLERFSGTSIDNIVLSGCFTANEYYNAESSVYFNSPARMLSFLLPEKKIVGFVGQHACAKVSNVYRKTGDDTYTSVYVNPEDAAVLYQNGAVLEAYEEELYCNHAYTPPFINKHCALGLTAETKATTFYRPCQARELVASDPYKYYVEEDSYGEKQTRSAAKALARLQEETLLVAAEETAEATSLTV</sequence>
<evidence type="ECO:0000313" key="2">
    <source>
        <dbReference type="Proteomes" id="UP000054858"/>
    </source>
</evidence>
<evidence type="ECO:0000313" key="1">
    <source>
        <dbReference type="EMBL" id="KTD44026.1"/>
    </source>
</evidence>